<name>A0A0C4YBB9_9BURK</name>
<dbReference type="Proteomes" id="UP000031843">
    <property type="component" value="Chromosome main"/>
</dbReference>
<dbReference type="STRING" id="68895.RR42_m2814"/>
<gene>
    <name evidence="1" type="ORF">RR42_m2814</name>
</gene>
<keyword evidence="2" id="KW-1185">Reference proteome</keyword>
<evidence type="ECO:0000313" key="1">
    <source>
        <dbReference type="EMBL" id="AJG20193.1"/>
    </source>
</evidence>
<sequence length="60" mass="6715">MHVSHQIHQPRRDFQSAGIKLQHVPYKGSAPVVGKRNAAFYAKLGLTPADLETLHELRVV</sequence>
<protein>
    <submittedName>
        <fullName evidence="1">Uncharacterized protein</fullName>
    </submittedName>
</protein>
<proteinExistence type="predicted"/>
<dbReference type="KEGG" id="cbw:RR42_m2814"/>
<dbReference type="EMBL" id="CP010536">
    <property type="protein sequence ID" value="AJG20193.1"/>
    <property type="molecule type" value="Genomic_DNA"/>
</dbReference>
<dbReference type="AlphaFoldDB" id="A0A0C4YBB9"/>
<dbReference type="RefSeq" id="WP_043347768.1">
    <property type="nucleotide sequence ID" value="NZ_CP010536.1"/>
</dbReference>
<reference evidence="1 2" key="1">
    <citation type="journal article" date="2015" name="Genome Announc.">
        <title>Complete Genome Sequence of Cupriavidus basilensis 4G11, Isolated from the Oak Ridge Field Research Center Site.</title>
        <authorList>
            <person name="Ray J."/>
            <person name="Waters R.J."/>
            <person name="Skerker J.M."/>
            <person name="Kuehl J.V."/>
            <person name="Price M.N."/>
            <person name="Huang J."/>
            <person name="Chakraborty R."/>
            <person name="Arkin A.P."/>
            <person name="Deutschbauer A."/>
        </authorList>
    </citation>
    <scope>NUCLEOTIDE SEQUENCE [LARGE SCALE GENOMIC DNA]</scope>
    <source>
        <strain evidence="1">4G11</strain>
    </source>
</reference>
<organism evidence="1 2">
    <name type="scientific">Cupriavidus basilensis</name>
    <dbReference type="NCBI Taxonomy" id="68895"/>
    <lineage>
        <taxon>Bacteria</taxon>
        <taxon>Pseudomonadati</taxon>
        <taxon>Pseudomonadota</taxon>
        <taxon>Betaproteobacteria</taxon>
        <taxon>Burkholderiales</taxon>
        <taxon>Burkholderiaceae</taxon>
        <taxon>Cupriavidus</taxon>
    </lineage>
</organism>
<evidence type="ECO:0000313" key="2">
    <source>
        <dbReference type="Proteomes" id="UP000031843"/>
    </source>
</evidence>
<accession>A0A0C4YBB9</accession>